<dbReference type="Gene3D" id="3.30.530.20">
    <property type="match status" value="1"/>
</dbReference>
<evidence type="ECO:0000256" key="1">
    <source>
        <dbReference type="ARBA" id="ARBA00006817"/>
    </source>
</evidence>
<protein>
    <submittedName>
        <fullName evidence="4">SRPBCC domain-containing protein</fullName>
    </submittedName>
</protein>
<organism evidence="4 5">
    <name type="scientific">Solirubrobacter phytolaccae</name>
    <dbReference type="NCBI Taxonomy" id="1404360"/>
    <lineage>
        <taxon>Bacteria</taxon>
        <taxon>Bacillati</taxon>
        <taxon>Actinomycetota</taxon>
        <taxon>Thermoleophilia</taxon>
        <taxon>Solirubrobacterales</taxon>
        <taxon>Solirubrobacteraceae</taxon>
        <taxon>Solirubrobacter</taxon>
    </lineage>
</organism>
<keyword evidence="2" id="KW-0472">Membrane</keyword>
<dbReference type="Proteomes" id="UP001147653">
    <property type="component" value="Unassembled WGS sequence"/>
</dbReference>
<keyword evidence="2" id="KW-0812">Transmembrane</keyword>
<sequence length="237" mass="25867">MRRENRIEVPGTPEQVWEAIATGHGIETWFVPAEVEGRVGGKVRLDMGTGMADSGVVTDWDPPRRFAYEETWEGEVEGKLATEFLVEAQSGGTTVIRLVSTVQATGGNWDDMLDNLSAGWDGYLLILKTYLEHFAGQPCRTVMVARFDPVDRADAYAALTPPWEGEVVHDGEHERIVRMTAPAPGIGLVMAFAMGGATMSAVHLYLYGADAPDLADEWRAWLDSQRIGSPSETSAPS</sequence>
<reference evidence="4" key="1">
    <citation type="submission" date="2022-10" db="EMBL/GenBank/DDBJ databases">
        <title>The WGS of Solirubrobacter phytolaccae KCTC 29190.</title>
        <authorList>
            <person name="Jiang Z."/>
        </authorList>
    </citation>
    <scope>NUCLEOTIDE SEQUENCE</scope>
    <source>
        <strain evidence="4">KCTC 29190</strain>
    </source>
</reference>
<evidence type="ECO:0000259" key="3">
    <source>
        <dbReference type="Pfam" id="PF08327"/>
    </source>
</evidence>
<gene>
    <name evidence="4" type="ORF">OJ997_04775</name>
</gene>
<keyword evidence="5" id="KW-1185">Reference proteome</keyword>
<dbReference type="InterPro" id="IPR023393">
    <property type="entry name" value="START-like_dom_sf"/>
</dbReference>
<feature type="domain" description="Activator of Hsp90 ATPase homologue 1/2-like C-terminal" evidence="3">
    <location>
        <begin position="12"/>
        <end position="132"/>
    </location>
</feature>
<evidence type="ECO:0000313" key="4">
    <source>
        <dbReference type="EMBL" id="MDA0179600.1"/>
    </source>
</evidence>
<dbReference type="CDD" id="cd07814">
    <property type="entry name" value="SRPBCC_CalC_Aha1-like"/>
    <property type="match status" value="1"/>
</dbReference>
<proteinExistence type="inferred from homology"/>
<evidence type="ECO:0000313" key="5">
    <source>
        <dbReference type="Proteomes" id="UP001147653"/>
    </source>
</evidence>
<feature type="transmembrane region" description="Helical" evidence="2">
    <location>
        <begin position="185"/>
        <end position="206"/>
    </location>
</feature>
<accession>A0A9X3S9U1</accession>
<keyword evidence="2" id="KW-1133">Transmembrane helix</keyword>
<evidence type="ECO:0000256" key="2">
    <source>
        <dbReference type="SAM" id="Phobius"/>
    </source>
</evidence>
<comment type="similarity">
    <text evidence="1">Belongs to the AHA1 family.</text>
</comment>
<comment type="caution">
    <text evidence="4">The sequence shown here is derived from an EMBL/GenBank/DDBJ whole genome shotgun (WGS) entry which is preliminary data.</text>
</comment>
<dbReference type="Pfam" id="PF08327">
    <property type="entry name" value="AHSA1"/>
    <property type="match status" value="1"/>
</dbReference>
<dbReference type="AlphaFoldDB" id="A0A9X3S9U1"/>
<name>A0A9X3S9U1_9ACTN</name>
<dbReference type="RefSeq" id="WP_270023897.1">
    <property type="nucleotide sequence ID" value="NZ_JAPDDP010000006.1"/>
</dbReference>
<dbReference type="InterPro" id="IPR013538">
    <property type="entry name" value="ASHA1/2-like_C"/>
</dbReference>
<dbReference type="SUPFAM" id="SSF55961">
    <property type="entry name" value="Bet v1-like"/>
    <property type="match status" value="1"/>
</dbReference>
<dbReference type="EMBL" id="JAPDDP010000006">
    <property type="protein sequence ID" value="MDA0179600.1"/>
    <property type="molecule type" value="Genomic_DNA"/>
</dbReference>